<organism evidence="3 4">
    <name type="scientific">Halapricum desulfuricans</name>
    <dbReference type="NCBI Taxonomy" id="2841257"/>
    <lineage>
        <taxon>Archaea</taxon>
        <taxon>Methanobacteriati</taxon>
        <taxon>Methanobacteriota</taxon>
        <taxon>Stenosarchaea group</taxon>
        <taxon>Halobacteria</taxon>
        <taxon>Halobacteriales</taxon>
        <taxon>Haloarculaceae</taxon>
        <taxon>Halapricum</taxon>
    </lineage>
</organism>
<dbReference type="GeneID" id="68855825"/>
<feature type="compositionally biased region" description="Acidic residues" evidence="1">
    <location>
        <begin position="1"/>
        <end position="14"/>
    </location>
</feature>
<dbReference type="AlphaFoldDB" id="A0A897N260"/>
<evidence type="ECO:0000256" key="1">
    <source>
        <dbReference type="SAM" id="MobiDB-lite"/>
    </source>
</evidence>
<keyword evidence="2" id="KW-1133">Transmembrane helix</keyword>
<keyword evidence="2" id="KW-0812">Transmembrane</keyword>
<evidence type="ECO:0000313" key="3">
    <source>
        <dbReference type="EMBL" id="QSG06591.1"/>
    </source>
</evidence>
<dbReference type="EMBL" id="CP064787">
    <property type="protein sequence ID" value="QSG06591.1"/>
    <property type="molecule type" value="Genomic_DNA"/>
</dbReference>
<dbReference type="Proteomes" id="UP000663525">
    <property type="component" value="Chromosome"/>
</dbReference>
<sequence length="90" mass="10348">MSSYDPPEEDETESSYDPGVKERDVTDEREFRDVLLEADRTDYIVYGALLGIPAGILTTILVWHFIPDFPETAEAFLRWLLDVVSAVWPR</sequence>
<feature type="region of interest" description="Disordered" evidence="1">
    <location>
        <begin position="1"/>
        <end position="25"/>
    </location>
</feature>
<evidence type="ECO:0000256" key="2">
    <source>
        <dbReference type="SAM" id="Phobius"/>
    </source>
</evidence>
<reference evidence="3" key="1">
    <citation type="submission" date="2020-11" db="EMBL/GenBank/DDBJ databases">
        <title>Carbohydrate-dependent, anaerobic sulfur respiration: A novel catabolism in halophilic archaea.</title>
        <authorList>
            <person name="Sorokin D.Y."/>
            <person name="Messina E."/>
            <person name="Smedile F."/>
            <person name="La Cono V."/>
            <person name="Hallsworth J.E."/>
            <person name="Yakimov M.M."/>
        </authorList>
    </citation>
    <scope>NUCLEOTIDE SEQUENCE</scope>
    <source>
        <strain evidence="3">HSR12-1</strain>
    </source>
</reference>
<keyword evidence="2" id="KW-0472">Membrane</keyword>
<proteinExistence type="predicted"/>
<name>A0A897N260_9EURY</name>
<protein>
    <submittedName>
        <fullName evidence="3">Uncharacterized protein</fullName>
    </submittedName>
</protein>
<dbReference type="RefSeq" id="WP_229113112.1">
    <property type="nucleotide sequence ID" value="NZ_CP064787.1"/>
</dbReference>
<gene>
    <name evidence="3" type="ORF">HSR121_2262</name>
</gene>
<accession>A0A897N260</accession>
<evidence type="ECO:0000313" key="4">
    <source>
        <dbReference type="Proteomes" id="UP000663525"/>
    </source>
</evidence>
<feature type="transmembrane region" description="Helical" evidence="2">
    <location>
        <begin position="43"/>
        <end position="66"/>
    </location>
</feature>